<dbReference type="RefSeq" id="WP_006665610.1">
    <property type="nucleotide sequence ID" value="NZ_AOIP01000029.1"/>
</dbReference>
<feature type="transmembrane region" description="Helical" evidence="1">
    <location>
        <begin position="53"/>
        <end position="73"/>
    </location>
</feature>
<evidence type="ECO:0000313" key="3">
    <source>
        <dbReference type="Proteomes" id="UP000011591"/>
    </source>
</evidence>
<keyword evidence="1" id="KW-0472">Membrane</keyword>
<gene>
    <name evidence="2" type="ORF">C480_10744</name>
</gene>
<keyword evidence="3" id="KW-1185">Reference proteome</keyword>
<proteinExistence type="predicted"/>
<evidence type="ECO:0000256" key="1">
    <source>
        <dbReference type="SAM" id="Phobius"/>
    </source>
</evidence>
<keyword evidence="1" id="KW-1133">Transmembrane helix</keyword>
<dbReference type="PATRIC" id="fig|1227491.4.peg.2205"/>
<feature type="transmembrane region" description="Helical" evidence="1">
    <location>
        <begin position="20"/>
        <end position="47"/>
    </location>
</feature>
<reference evidence="2 3" key="1">
    <citation type="journal article" date="2014" name="PLoS Genet.">
        <title>Phylogenetically driven sequencing of extremely halophilic archaea reveals strategies for static and dynamic osmo-response.</title>
        <authorList>
            <person name="Becker E.A."/>
            <person name="Seitzer P.M."/>
            <person name="Tritt A."/>
            <person name="Larsen D."/>
            <person name="Krusor M."/>
            <person name="Yao A.I."/>
            <person name="Wu D."/>
            <person name="Madern D."/>
            <person name="Eisen J.A."/>
            <person name="Darling A.E."/>
            <person name="Facciotti M.T."/>
        </authorList>
    </citation>
    <scope>NUCLEOTIDE SEQUENCE [LARGE SCALE GENOMIC DNA]</scope>
    <source>
        <strain evidence="2 3">DSM 13077</strain>
    </source>
</reference>
<evidence type="ECO:0000313" key="2">
    <source>
        <dbReference type="EMBL" id="ELZ05084.1"/>
    </source>
</evidence>
<name>M0B631_9EURY</name>
<organism evidence="2 3">
    <name type="scientific">Natrialba aegyptia DSM 13077</name>
    <dbReference type="NCBI Taxonomy" id="1227491"/>
    <lineage>
        <taxon>Archaea</taxon>
        <taxon>Methanobacteriati</taxon>
        <taxon>Methanobacteriota</taxon>
        <taxon>Stenosarchaea group</taxon>
        <taxon>Halobacteria</taxon>
        <taxon>Halobacteriales</taxon>
        <taxon>Natrialbaceae</taxon>
        <taxon>Natrialba</taxon>
    </lineage>
</organism>
<keyword evidence="1" id="KW-0812">Transmembrane</keyword>
<protein>
    <submittedName>
        <fullName evidence="2">Uncharacterized protein</fullName>
    </submittedName>
</protein>
<comment type="caution">
    <text evidence="2">The sequence shown here is derived from an EMBL/GenBank/DDBJ whole genome shotgun (WGS) entry which is preliminary data.</text>
</comment>
<dbReference type="AlphaFoldDB" id="M0B631"/>
<sequence>MMHAPIAPRPIDPLPGYGLLTAAGIAVGLSVLLVASALIAFTIVTVIGDHPVLVLFAVFLGGVGPFVASLLVLRRVRHRFVTRSAYGRDTLLDPANDR</sequence>
<dbReference type="EMBL" id="AOIP01000029">
    <property type="protein sequence ID" value="ELZ05084.1"/>
    <property type="molecule type" value="Genomic_DNA"/>
</dbReference>
<dbReference type="Proteomes" id="UP000011591">
    <property type="component" value="Unassembled WGS sequence"/>
</dbReference>
<accession>M0B631</accession>